<protein>
    <submittedName>
        <fullName evidence="2">Spindle assembly abnormal protein 6</fullName>
    </submittedName>
</protein>
<feature type="non-terminal residue" evidence="2">
    <location>
        <position position="1"/>
    </location>
</feature>
<comment type="caution">
    <text evidence="2">The sequence shown here is derived from an EMBL/GenBank/DDBJ whole genome shotgun (WGS) entry which is preliminary data.</text>
</comment>
<sequence length="261" mass="28783">MKAGHERELAELSERHAREIRDNHHTLTAEWDHAVKELSAQLEAAQAAAESSAKAATEAQDKVVALENSLSSSSRKLEAALKELEEDKERYGSTSAEVKRLEKENYTLEKQLSEAGVSLALCKEQLAAKEELASSHAVSFQFECLGADKSKELLEQANQQKSSLEEQIQMYRTSLAQLEEKLSVSFKETTKGNEVIKKLQDQIKAYKSRVKGLKQCMCCLLYGTVQRNGVTFDIGVGVHLDGLLQPASDGGLDLMGDAFPL</sequence>
<dbReference type="AlphaFoldDB" id="A0A7J6SV58"/>
<feature type="coiled-coil region" evidence="1">
    <location>
        <begin position="147"/>
        <end position="216"/>
    </location>
</feature>
<feature type="coiled-coil region" evidence="1">
    <location>
        <begin position="2"/>
        <end position="104"/>
    </location>
</feature>
<name>A0A7J6SV58_PEROL</name>
<dbReference type="EMBL" id="JABANO010015560">
    <property type="protein sequence ID" value="KAF4736675.1"/>
    <property type="molecule type" value="Genomic_DNA"/>
</dbReference>
<keyword evidence="3" id="KW-1185">Reference proteome</keyword>
<dbReference type="PANTHER" id="PTHR44281:SF2">
    <property type="entry name" value="SPINDLE ASSEMBLY ABNORMAL PROTEIN 6 HOMOLOG"/>
    <property type="match status" value="1"/>
</dbReference>
<dbReference type="PANTHER" id="PTHR44281">
    <property type="entry name" value="SPINDLE ASSEMBLY ABNORMAL PROTEIN 6 HOMOLOG"/>
    <property type="match status" value="1"/>
</dbReference>
<gene>
    <name evidence="2" type="primary">SASS6_2</name>
    <name evidence="2" type="ORF">FOZ63_009231</name>
</gene>
<evidence type="ECO:0000313" key="3">
    <source>
        <dbReference type="Proteomes" id="UP000553632"/>
    </source>
</evidence>
<evidence type="ECO:0000256" key="1">
    <source>
        <dbReference type="SAM" id="Coils"/>
    </source>
</evidence>
<dbReference type="SUPFAM" id="SSF57997">
    <property type="entry name" value="Tropomyosin"/>
    <property type="match status" value="1"/>
</dbReference>
<reference evidence="2 3" key="1">
    <citation type="submission" date="2020-04" db="EMBL/GenBank/DDBJ databases">
        <title>Perkinsus olseni comparative genomics.</title>
        <authorList>
            <person name="Bogema D.R."/>
        </authorList>
    </citation>
    <scope>NUCLEOTIDE SEQUENCE [LARGE SCALE GENOMIC DNA]</scope>
    <source>
        <strain evidence="2 3">ATCC PRA-207</strain>
    </source>
</reference>
<dbReference type="Proteomes" id="UP000553632">
    <property type="component" value="Unassembled WGS sequence"/>
</dbReference>
<evidence type="ECO:0000313" key="2">
    <source>
        <dbReference type="EMBL" id="KAF4736675.1"/>
    </source>
</evidence>
<organism evidence="2 3">
    <name type="scientific">Perkinsus olseni</name>
    <name type="common">Perkinsus atlanticus</name>
    <dbReference type="NCBI Taxonomy" id="32597"/>
    <lineage>
        <taxon>Eukaryota</taxon>
        <taxon>Sar</taxon>
        <taxon>Alveolata</taxon>
        <taxon>Perkinsozoa</taxon>
        <taxon>Perkinsea</taxon>
        <taxon>Perkinsida</taxon>
        <taxon>Perkinsidae</taxon>
        <taxon>Perkinsus</taxon>
    </lineage>
</organism>
<accession>A0A7J6SV58</accession>
<proteinExistence type="predicted"/>
<keyword evidence="1" id="KW-0175">Coiled coil</keyword>